<protein>
    <submittedName>
        <fullName evidence="1">Uncharacterized protein</fullName>
    </submittedName>
</protein>
<dbReference type="EMBL" id="CP027860">
    <property type="protein sequence ID" value="AVP97214.1"/>
    <property type="molecule type" value="Genomic_DNA"/>
</dbReference>
<evidence type="ECO:0000313" key="1">
    <source>
        <dbReference type="EMBL" id="AVP97214.1"/>
    </source>
</evidence>
<accession>A0A2P1PQV5</accession>
<dbReference type="Proteomes" id="UP000241074">
    <property type="component" value="Chromosome"/>
</dbReference>
<reference evidence="1 2" key="2">
    <citation type="submission" date="2018-03" db="EMBL/GenBank/DDBJ databases">
        <authorList>
            <person name="Keele B.F."/>
        </authorList>
    </citation>
    <scope>NUCLEOTIDE SEQUENCE [LARGE SCALE GENOMIC DNA]</scope>
    <source>
        <strain evidence="1 2">D13</strain>
    </source>
</reference>
<dbReference type="InterPro" id="IPR045680">
    <property type="entry name" value="DUF6200"/>
</dbReference>
<name>A0A2P1PQV5_9GAMM</name>
<proteinExistence type="predicted"/>
<reference evidence="1 2" key="1">
    <citation type="submission" date="2018-03" db="EMBL/GenBank/DDBJ databases">
        <title>Ahniella affigens gen. nov., sp. nov., a gammaproteobacterium isolated from sandy soil near a stream.</title>
        <authorList>
            <person name="Ko Y."/>
            <person name="Kim J.-H."/>
        </authorList>
    </citation>
    <scope>NUCLEOTIDE SEQUENCE [LARGE SCALE GENOMIC DNA]</scope>
    <source>
        <strain evidence="1 2">D13</strain>
    </source>
</reference>
<organism evidence="1 2">
    <name type="scientific">Ahniella affigens</name>
    <dbReference type="NCBI Taxonomy" id="2021234"/>
    <lineage>
        <taxon>Bacteria</taxon>
        <taxon>Pseudomonadati</taxon>
        <taxon>Pseudomonadota</taxon>
        <taxon>Gammaproteobacteria</taxon>
        <taxon>Lysobacterales</taxon>
        <taxon>Rhodanobacteraceae</taxon>
        <taxon>Ahniella</taxon>
    </lineage>
</organism>
<dbReference type="KEGG" id="xba:C7S18_08400"/>
<gene>
    <name evidence="1" type="ORF">C7S18_08400</name>
</gene>
<dbReference type="AlphaFoldDB" id="A0A2P1PQV5"/>
<sequence length="126" mass="14012">MQQGASVLPAHADAHSMRLAWVASRLVDFVTSPTRRCADLPNQQRNFLMTNASVPPIVIDLGARKKKHIRQLKNGRGAAQDEVARVLESVRTDLAAEAEGKILVPVVIVYRRKRKRAGWARGFGLY</sequence>
<keyword evidence="2" id="KW-1185">Reference proteome</keyword>
<dbReference type="Pfam" id="PF19702">
    <property type="entry name" value="DUF6200"/>
    <property type="match status" value="1"/>
</dbReference>
<evidence type="ECO:0000313" key="2">
    <source>
        <dbReference type="Proteomes" id="UP000241074"/>
    </source>
</evidence>